<dbReference type="Proteomes" id="UP001523566">
    <property type="component" value="Unassembled WGS sequence"/>
</dbReference>
<dbReference type="PROSITE" id="PS51186">
    <property type="entry name" value="GNAT"/>
    <property type="match status" value="1"/>
</dbReference>
<feature type="domain" description="N-acetyltransferase" evidence="1">
    <location>
        <begin position="2"/>
        <end position="206"/>
    </location>
</feature>
<dbReference type="Gene3D" id="3.40.630.30">
    <property type="match status" value="1"/>
</dbReference>
<dbReference type="SUPFAM" id="SSF55729">
    <property type="entry name" value="Acyl-CoA N-acyltransferases (Nat)"/>
    <property type="match status" value="1"/>
</dbReference>
<accession>A0ABT1E729</accession>
<evidence type="ECO:0000313" key="2">
    <source>
        <dbReference type="EMBL" id="MCP1101640.1"/>
    </source>
</evidence>
<reference evidence="2 3" key="1">
    <citation type="journal article" date="2022" name="Genome Biol. Evol.">
        <title>Host diet, physiology and behaviors set the stage for Lachnospiraceae cladogenesis.</title>
        <authorList>
            <person name="Vera-Ponce De Leon A."/>
            <person name="Schneider M."/>
            <person name="Jahnes B.C."/>
            <person name="Sadowski V."/>
            <person name="Camuy-Velez L.A."/>
            <person name="Duan J."/>
            <person name="Sabree Z.L."/>
        </authorList>
    </citation>
    <scope>NUCLEOTIDE SEQUENCE [LARGE SCALE GENOMIC DNA]</scope>
    <source>
        <strain evidence="2 3">PAL113</strain>
    </source>
</reference>
<protein>
    <submittedName>
        <fullName evidence="2">GNAT family N-acetyltransferase</fullName>
    </submittedName>
</protein>
<dbReference type="Pfam" id="PF00583">
    <property type="entry name" value="Acetyltransf_1"/>
    <property type="match status" value="1"/>
</dbReference>
<sequence length="207" mass="24673">MYRIRSYKEKDLKDCTKCFYEGFFESKAEERDWLLLKDYTQVMLEKSNFNLVAEKDGMVVGFVSGIYNKSFNKKLAKTYEQKQHYGAFIKLSLKFYLKRYNTSPDFKKEFELFFQKMMEREPSTFGYCDCELAALSSRKDYRKGLGTALVNGMVEKCTHEKVKNIRLFTNTDASYKFYDKYGLTKIYEKPYSFDERQGKSMIYELLL</sequence>
<evidence type="ECO:0000259" key="1">
    <source>
        <dbReference type="PROSITE" id="PS51186"/>
    </source>
</evidence>
<comment type="caution">
    <text evidence="2">The sequence shown here is derived from an EMBL/GenBank/DDBJ whole genome shotgun (WGS) entry which is preliminary data.</text>
</comment>
<organism evidence="2 3">
    <name type="scientific">Aequitasia blattaphilus</name>
    <dbReference type="NCBI Taxonomy" id="2949332"/>
    <lineage>
        <taxon>Bacteria</taxon>
        <taxon>Bacillati</taxon>
        <taxon>Bacillota</taxon>
        <taxon>Clostridia</taxon>
        <taxon>Lachnospirales</taxon>
        <taxon>Lachnospiraceae</taxon>
        <taxon>Aequitasia</taxon>
    </lineage>
</organism>
<dbReference type="InterPro" id="IPR016181">
    <property type="entry name" value="Acyl_CoA_acyltransferase"/>
</dbReference>
<proteinExistence type="predicted"/>
<dbReference type="EMBL" id="JAMZFW010000004">
    <property type="protein sequence ID" value="MCP1101640.1"/>
    <property type="molecule type" value="Genomic_DNA"/>
</dbReference>
<dbReference type="RefSeq" id="WP_262065426.1">
    <property type="nucleotide sequence ID" value="NZ_JAMXOD010000004.1"/>
</dbReference>
<name>A0ABT1E729_9FIRM</name>
<keyword evidence="3" id="KW-1185">Reference proteome</keyword>
<dbReference type="InterPro" id="IPR000182">
    <property type="entry name" value="GNAT_dom"/>
</dbReference>
<gene>
    <name evidence="2" type="ORF">NK125_04330</name>
</gene>
<evidence type="ECO:0000313" key="3">
    <source>
        <dbReference type="Proteomes" id="UP001523566"/>
    </source>
</evidence>